<evidence type="ECO:0000313" key="3">
    <source>
        <dbReference type="EMBL" id="CAH0112411.1"/>
    </source>
</evidence>
<dbReference type="AlphaFoldDB" id="A0A8J2S0B4"/>
<reference evidence="3" key="1">
    <citation type="submission" date="2021-11" db="EMBL/GenBank/DDBJ databases">
        <authorList>
            <person name="Schell T."/>
        </authorList>
    </citation>
    <scope>NUCLEOTIDE SEQUENCE</scope>
    <source>
        <strain evidence="3">M5</strain>
    </source>
</reference>
<accession>A0A8J2S0B4</accession>
<dbReference type="OrthoDB" id="10348987at2759"/>
<protein>
    <submittedName>
        <fullName evidence="3">Uncharacterized protein</fullName>
    </submittedName>
</protein>
<feature type="compositionally biased region" description="Basic and acidic residues" evidence="1">
    <location>
        <begin position="126"/>
        <end position="135"/>
    </location>
</feature>
<feature type="signal peptide" evidence="2">
    <location>
        <begin position="1"/>
        <end position="25"/>
    </location>
</feature>
<organism evidence="3 4">
    <name type="scientific">Daphnia galeata</name>
    <dbReference type="NCBI Taxonomy" id="27404"/>
    <lineage>
        <taxon>Eukaryota</taxon>
        <taxon>Metazoa</taxon>
        <taxon>Ecdysozoa</taxon>
        <taxon>Arthropoda</taxon>
        <taxon>Crustacea</taxon>
        <taxon>Branchiopoda</taxon>
        <taxon>Diplostraca</taxon>
        <taxon>Cladocera</taxon>
        <taxon>Anomopoda</taxon>
        <taxon>Daphniidae</taxon>
        <taxon>Daphnia</taxon>
    </lineage>
</organism>
<feature type="region of interest" description="Disordered" evidence="1">
    <location>
        <begin position="115"/>
        <end position="136"/>
    </location>
</feature>
<evidence type="ECO:0000313" key="4">
    <source>
        <dbReference type="Proteomes" id="UP000789390"/>
    </source>
</evidence>
<dbReference type="Proteomes" id="UP000789390">
    <property type="component" value="Unassembled WGS sequence"/>
</dbReference>
<gene>
    <name evidence="3" type="ORF">DGAL_LOCUS16126</name>
</gene>
<sequence>MQISFGNLMATIVLISLSRHIFVTCSKHHQCKRVDVLKALKIRDKSAPLSSCTGKLVFNHNPKRIPQTISEIVCPSEMGNRCIQLVLPMDVFISGTEDQSLQKIIYVPSGCIDSQHTKNQHKKKPKSDDNRKELNMPKGFRVETASIKISRRRRYVNFATD</sequence>
<dbReference type="EMBL" id="CAKKLH010000325">
    <property type="protein sequence ID" value="CAH0112411.1"/>
    <property type="molecule type" value="Genomic_DNA"/>
</dbReference>
<name>A0A8J2S0B4_9CRUS</name>
<feature type="chain" id="PRO_5035286873" evidence="2">
    <location>
        <begin position="26"/>
        <end position="161"/>
    </location>
</feature>
<comment type="caution">
    <text evidence="3">The sequence shown here is derived from an EMBL/GenBank/DDBJ whole genome shotgun (WGS) entry which is preliminary data.</text>
</comment>
<keyword evidence="4" id="KW-1185">Reference proteome</keyword>
<proteinExistence type="predicted"/>
<keyword evidence="2" id="KW-0732">Signal</keyword>
<evidence type="ECO:0000256" key="2">
    <source>
        <dbReference type="SAM" id="SignalP"/>
    </source>
</evidence>
<evidence type="ECO:0000256" key="1">
    <source>
        <dbReference type="SAM" id="MobiDB-lite"/>
    </source>
</evidence>